<feature type="domain" description="Peptidase M13 N-terminal" evidence="1">
    <location>
        <begin position="8"/>
        <end position="80"/>
    </location>
</feature>
<dbReference type="Gene3D" id="1.10.1380.10">
    <property type="entry name" value="Neutral endopeptidase , domain2"/>
    <property type="match status" value="1"/>
</dbReference>
<evidence type="ECO:0000313" key="2">
    <source>
        <dbReference type="EMBL" id="KAJ8320253.1"/>
    </source>
</evidence>
<dbReference type="EMBL" id="JARBDR010000141">
    <property type="protein sequence ID" value="KAJ8320253.1"/>
    <property type="molecule type" value="Genomic_DNA"/>
</dbReference>
<name>A0ABQ9FSL6_TEGGR</name>
<dbReference type="SUPFAM" id="SSF55486">
    <property type="entry name" value="Metalloproteases ('zincins'), catalytic domain"/>
    <property type="match status" value="1"/>
</dbReference>
<dbReference type="Pfam" id="PF05649">
    <property type="entry name" value="Peptidase_M13_N"/>
    <property type="match status" value="1"/>
</dbReference>
<dbReference type="InterPro" id="IPR042089">
    <property type="entry name" value="Peptidase_M13_dom_2"/>
</dbReference>
<accession>A0ABQ9FSL6</accession>
<gene>
    <name evidence="2" type="ORF">KUTeg_001840</name>
</gene>
<evidence type="ECO:0000313" key="3">
    <source>
        <dbReference type="Proteomes" id="UP001217089"/>
    </source>
</evidence>
<proteinExistence type="predicted"/>
<organism evidence="2 3">
    <name type="scientific">Tegillarca granosa</name>
    <name type="common">Malaysian cockle</name>
    <name type="synonym">Anadara granosa</name>
    <dbReference type="NCBI Taxonomy" id="220873"/>
    <lineage>
        <taxon>Eukaryota</taxon>
        <taxon>Metazoa</taxon>
        <taxon>Spiralia</taxon>
        <taxon>Lophotrochozoa</taxon>
        <taxon>Mollusca</taxon>
        <taxon>Bivalvia</taxon>
        <taxon>Autobranchia</taxon>
        <taxon>Pteriomorphia</taxon>
        <taxon>Arcoida</taxon>
        <taxon>Arcoidea</taxon>
        <taxon>Arcidae</taxon>
        <taxon>Tegillarca</taxon>
    </lineage>
</organism>
<evidence type="ECO:0000259" key="1">
    <source>
        <dbReference type="Pfam" id="PF05649"/>
    </source>
</evidence>
<reference evidence="2 3" key="1">
    <citation type="submission" date="2022-12" db="EMBL/GenBank/DDBJ databases">
        <title>Chromosome-level genome of Tegillarca granosa.</title>
        <authorList>
            <person name="Kim J."/>
        </authorList>
    </citation>
    <scope>NUCLEOTIDE SEQUENCE [LARGE SCALE GENOMIC DNA]</scope>
    <source>
        <strain evidence="2">Teg-2019</strain>
        <tissue evidence="2">Adductor muscle</tissue>
    </source>
</reference>
<comment type="caution">
    <text evidence="2">The sequence shown here is derived from an EMBL/GenBank/DDBJ whole genome shotgun (WGS) entry which is preliminary data.</text>
</comment>
<keyword evidence="3" id="KW-1185">Reference proteome</keyword>
<sequence length="83" mass="9407">MFSASFIALIEERDIQVATDLLESLGGWPMLGNSSGGKWKEDTFDMSELLIGLMFFYNSPLIDTWVSTDMKNSTVNTIYVRIF</sequence>
<protein>
    <recommendedName>
        <fullName evidence="1">Peptidase M13 N-terminal domain-containing protein</fullName>
    </recommendedName>
</protein>
<dbReference type="Proteomes" id="UP001217089">
    <property type="component" value="Unassembled WGS sequence"/>
</dbReference>
<dbReference type="InterPro" id="IPR008753">
    <property type="entry name" value="Peptidase_M13_N"/>
</dbReference>